<sequence>VKLSFDKGYIKGTLDPEVVPTGWKIKQSPKSDELVVWDISRRRWKSFRVDTVRKVQYKVGG</sequence>
<name>A0A381SFX2_9ZZZZ</name>
<accession>A0A381SFX2</accession>
<proteinExistence type="predicted"/>
<gene>
    <name evidence="1" type="ORF">METZ01_LOCUS55834</name>
</gene>
<dbReference type="EMBL" id="UINC01003062">
    <property type="protein sequence ID" value="SVA02980.1"/>
    <property type="molecule type" value="Genomic_DNA"/>
</dbReference>
<dbReference type="AlphaFoldDB" id="A0A381SFX2"/>
<feature type="non-terminal residue" evidence="1">
    <location>
        <position position="1"/>
    </location>
</feature>
<organism evidence="1">
    <name type="scientific">marine metagenome</name>
    <dbReference type="NCBI Taxonomy" id="408172"/>
    <lineage>
        <taxon>unclassified sequences</taxon>
        <taxon>metagenomes</taxon>
        <taxon>ecological metagenomes</taxon>
    </lineage>
</organism>
<protein>
    <submittedName>
        <fullName evidence="1">Uncharacterized protein</fullName>
    </submittedName>
</protein>
<evidence type="ECO:0000313" key="1">
    <source>
        <dbReference type="EMBL" id="SVA02980.1"/>
    </source>
</evidence>
<reference evidence="1" key="1">
    <citation type="submission" date="2018-05" db="EMBL/GenBank/DDBJ databases">
        <authorList>
            <person name="Lanie J.A."/>
            <person name="Ng W.-L."/>
            <person name="Kazmierczak K.M."/>
            <person name="Andrzejewski T.M."/>
            <person name="Davidsen T.M."/>
            <person name="Wayne K.J."/>
            <person name="Tettelin H."/>
            <person name="Glass J.I."/>
            <person name="Rusch D."/>
            <person name="Podicherti R."/>
            <person name="Tsui H.-C.T."/>
            <person name="Winkler M.E."/>
        </authorList>
    </citation>
    <scope>NUCLEOTIDE SEQUENCE</scope>
</reference>